<comment type="similarity">
    <text evidence="1">Belongs to the bacterial solute-binding protein 3 family.</text>
</comment>
<organism evidence="5 6">
    <name type="scientific">Aeromonas jandaei</name>
    <dbReference type="NCBI Taxonomy" id="650"/>
    <lineage>
        <taxon>Bacteria</taxon>
        <taxon>Pseudomonadati</taxon>
        <taxon>Pseudomonadota</taxon>
        <taxon>Gammaproteobacteria</taxon>
        <taxon>Aeromonadales</taxon>
        <taxon>Aeromonadaceae</taxon>
        <taxon>Aeromonas</taxon>
    </lineage>
</organism>
<accession>A0A7T4ABL9</accession>
<evidence type="ECO:0000256" key="3">
    <source>
        <dbReference type="SAM" id="SignalP"/>
    </source>
</evidence>
<feature type="domain" description="Solute-binding protein family 3/N-terminal" evidence="4">
    <location>
        <begin position="24"/>
        <end position="249"/>
    </location>
</feature>
<feature type="signal peptide" evidence="3">
    <location>
        <begin position="1"/>
        <end position="22"/>
    </location>
</feature>
<dbReference type="EMBL" id="CP066092">
    <property type="protein sequence ID" value="QQB20844.1"/>
    <property type="molecule type" value="Genomic_DNA"/>
</dbReference>
<dbReference type="SMART" id="SM00062">
    <property type="entry name" value="PBPb"/>
    <property type="match status" value="1"/>
</dbReference>
<dbReference type="Gene3D" id="3.40.190.10">
    <property type="entry name" value="Periplasmic binding protein-like II"/>
    <property type="match status" value="2"/>
</dbReference>
<proteinExistence type="inferred from homology"/>
<evidence type="ECO:0000256" key="2">
    <source>
        <dbReference type="ARBA" id="ARBA00022729"/>
    </source>
</evidence>
<dbReference type="Proteomes" id="UP000595481">
    <property type="component" value="Chromosome"/>
</dbReference>
<sequence>MVAGWGKWLAGVLWLAASQTGAAPLLIGAEDDWAPYSVLNRETGQPQGLAPELVRAVFAAEGIEVAFRTLPFARCMHDAKSDQLAGCFDATITDENRDQYFWHKTPMFSEDLAIFALASEPRRDLDLASLKGKRVGITLGYTYPTNFMADPQIARFQAKSDAQILDMLARGRVDYILMNGMPGYLKIREKALTGQVVKVGKLSTDGFWVAFSRQHPQGEEMARRFEKGLQKTKMNGTYDALMQQFETRLGAR</sequence>
<feature type="chain" id="PRO_5045550146" evidence="3">
    <location>
        <begin position="23"/>
        <end position="252"/>
    </location>
</feature>
<protein>
    <submittedName>
        <fullName evidence="5">Amino acid ABC transporter substrate-binding protein</fullName>
    </submittedName>
</protein>
<name>A0A7T4ABL9_AERJA</name>
<dbReference type="Pfam" id="PF00497">
    <property type="entry name" value="SBP_bac_3"/>
    <property type="match status" value="1"/>
</dbReference>
<dbReference type="PANTHER" id="PTHR35936">
    <property type="entry name" value="MEMBRANE-BOUND LYTIC MUREIN TRANSGLYCOSYLASE F"/>
    <property type="match status" value="1"/>
</dbReference>
<keyword evidence="2 3" id="KW-0732">Signal</keyword>
<dbReference type="InterPro" id="IPR001638">
    <property type="entry name" value="Solute-binding_3/MltF_N"/>
</dbReference>
<evidence type="ECO:0000259" key="4">
    <source>
        <dbReference type="SMART" id="SM00062"/>
    </source>
</evidence>
<dbReference type="RefSeq" id="WP_042032949.1">
    <property type="nucleotide sequence ID" value="NZ_CAWMFX010000052.1"/>
</dbReference>
<dbReference type="SUPFAM" id="SSF53850">
    <property type="entry name" value="Periplasmic binding protein-like II"/>
    <property type="match status" value="1"/>
</dbReference>
<evidence type="ECO:0000313" key="6">
    <source>
        <dbReference type="Proteomes" id="UP000595481"/>
    </source>
</evidence>
<keyword evidence="6" id="KW-1185">Reference proteome</keyword>
<dbReference type="GeneID" id="69550562"/>
<reference evidence="5 6" key="1">
    <citation type="submission" date="2020-12" db="EMBL/GenBank/DDBJ databases">
        <title>FDA dAtabase for Regulatory Grade micrObial Sequences (FDA-ARGOS): Supporting development and validation of Infectious Disease Dx tests.</title>
        <authorList>
            <person name="Sproer C."/>
            <person name="Gronow S."/>
            <person name="Severitt S."/>
            <person name="Schroder I."/>
            <person name="Tallon L."/>
            <person name="Sadzewicz L."/>
            <person name="Zhao X."/>
            <person name="Boylan J."/>
            <person name="Ott S."/>
            <person name="Bowen H."/>
            <person name="Vavikolanu K."/>
            <person name="Mehta A."/>
            <person name="Aluvathingal J."/>
            <person name="Nadendla S."/>
            <person name="Lowell S."/>
            <person name="Myers T."/>
            <person name="Yan Y."/>
            <person name="Sichtig H."/>
        </authorList>
    </citation>
    <scope>NUCLEOTIDE SEQUENCE [LARGE SCALE GENOMIC DNA]</scope>
    <source>
        <strain evidence="5 6">FDAARGOS_986</strain>
    </source>
</reference>
<evidence type="ECO:0000313" key="5">
    <source>
        <dbReference type="EMBL" id="QQB20844.1"/>
    </source>
</evidence>
<gene>
    <name evidence="5" type="ORF">I6H43_04735</name>
</gene>
<evidence type="ECO:0000256" key="1">
    <source>
        <dbReference type="ARBA" id="ARBA00010333"/>
    </source>
</evidence>
<dbReference type="PANTHER" id="PTHR35936:SF6">
    <property type="entry name" value="AMINO ACID ABC TRANSPORTER SUBSTRATE-BINDING PAAT FAMILY PROTEIN"/>
    <property type="match status" value="1"/>
</dbReference>